<dbReference type="AlphaFoldDB" id="A0A437S748"/>
<proteinExistence type="predicted"/>
<reference evidence="2 3" key="1">
    <citation type="submission" date="2018-11" db="EMBL/GenBank/DDBJ databases">
        <title>Genome sequencing and assembly of Anaerosphaera sp. nov., GS7-6-2.</title>
        <authorList>
            <person name="Rettenmaier R."/>
            <person name="Liebl W."/>
            <person name="Zverlov V."/>
        </authorList>
    </citation>
    <scope>NUCLEOTIDE SEQUENCE [LARGE SCALE GENOMIC DNA]</scope>
    <source>
        <strain evidence="2 3">GS7-6-2</strain>
    </source>
</reference>
<sequence length="539" mass="62288">MNVIDIKLSHLHINKWRNLNDLDIKIGERITLISGHNGIGKSNILALLASTSGSSKKGLNLKSNLQPEIYDFFYIDPDEMDKDYKAYTRYTAILENGDKYVFTKRMRLKNDIKDRNIIRIIPETHKYPLDSEKSIKHFQDEVKEKLNGFVGAEGRVPIPTILLSLSRLLPLGESGASYDSIRKDASIYENDLNSKYKTWYNSVLPGSIIDDDFVRVRKEKTNKEIHTMKIYNTVPLTISVGQDNLTNIIHTLTEFYTLKKIDINYIGGILFIDEIDVSLHPDAQIRLVNLLITIADELNLQIIISSHSLTIISEISKKMKKNPNLYNIVYIKDLNAPKVTKFNDYRSIKTDLFENITGTLKPKIKIYFEDEMGAKVFDFLINAYRQLEQSPSISIKEKIKKLNSDFENIDIIEAHIGCDTAKSLVEADEYFKNVLFVLDGDAQIKKDLKEKKNFSRGKKTYNEFLQKEPTESRYSSFKDINNIIYLPSYYPPEFFLYKIAYTYAMDPLEPNHQAFWRGIELVTSKNYTTQTVRKELKVS</sequence>
<evidence type="ECO:0000313" key="2">
    <source>
        <dbReference type="EMBL" id="RVU54869.1"/>
    </source>
</evidence>
<dbReference type="CDD" id="cd00267">
    <property type="entry name" value="ABC_ATPase"/>
    <property type="match status" value="2"/>
</dbReference>
<dbReference type="InterPro" id="IPR027417">
    <property type="entry name" value="P-loop_NTPase"/>
</dbReference>
<comment type="caution">
    <text evidence="2">The sequence shown here is derived from an EMBL/GenBank/DDBJ whole genome shotgun (WGS) entry which is preliminary data.</text>
</comment>
<dbReference type="Proteomes" id="UP000288812">
    <property type="component" value="Unassembled WGS sequence"/>
</dbReference>
<name>A0A437S748_9FIRM</name>
<dbReference type="Gene3D" id="3.40.50.300">
    <property type="entry name" value="P-loop containing nucleotide triphosphate hydrolases"/>
    <property type="match status" value="2"/>
</dbReference>
<gene>
    <name evidence="2" type="ORF">EF514_04595</name>
</gene>
<dbReference type="InterPro" id="IPR041685">
    <property type="entry name" value="AAA_GajA/Old/RecF-like"/>
</dbReference>
<dbReference type="PANTHER" id="PTHR43581">
    <property type="entry name" value="ATP/GTP PHOSPHATASE"/>
    <property type="match status" value="1"/>
</dbReference>
<dbReference type="InterPro" id="IPR051396">
    <property type="entry name" value="Bact_Antivir_Def_Nuclease"/>
</dbReference>
<dbReference type="OrthoDB" id="9809324at2"/>
<accession>A0A437S748</accession>
<evidence type="ECO:0000313" key="3">
    <source>
        <dbReference type="Proteomes" id="UP000288812"/>
    </source>
</evidence>
<evidence type="ECO:0000259" key="1">
    <source>
        <dbReference type="Pfam" id="PF13175"/>
    </source>
</evidence>
<dbReference type="EMBL" id="RLIH01000005">
    <property type="protein sequence ID" value="RVU54869.1"/>
    <property type="molecule type" value="Genomic_DNA"/>
</dbReference>
<protein>
    <recommendedName>
        <fullName evidence="1">Endonuclease GajA/Old nuclease/RecF-like AAA domain-containing protein</fullName>
    </recommendedName>
</protein>
<dbReference type="Pfam" id="PF13175">
    <property type="entry name" value="AAA_15"/>
    <property type="match status" value="1"/>
</dbReference>
<dbReference type="PANTHER" id="PTHR43581:SF4">
    <property type="entry name" value="ATP_GTP PHOSPHATASE"/>
    <property type="match status" value="1"/>
</dbReference>
<dbReference type="RefSeq" id="WP_127724252.1">
    <property type="nucleotide sequence ID" value="NZ_RLIH01000005.1"/>
</dbReference>
<feature type="domain" description="Endonuclease GajA/Old nuclease/RecF-like AAA" evidence="1">
    <location>
        <begin position="189"/>
        <end position="312"/>
    </location>
</feature>
<organism evidence="2 3">
    <name type="scientific">Anaerosphaera multitolerans</name>
    <dbReference type="NCBI Taxonomy" id="2487351"/>
    <lineage>
        <taxon>Bacteria</taxon>
        <taxon>Bacillati</taxon>
        <taxon>Bacillota</taxon>
        <taxon>Tissierellia</taxon>
        <taxon>Tissierellales</taxon>
        <taxon>Peptoniphilaceae</taxon>
        <taxon>Anaerosphaera</taxon>
    </lineage>
</organism>
<dbReference type="SUPFAM" id="SSF52540">
    <property type="entry name" value="P-loop containing nucleoside triphosphate hydrolases"/>
    <property type="match status" value="1"/>
</dbReference>
<keyword evidence="3" id="KW-1185">Reference proteome</keyword>